<reference evidence="1" key="1">
    <citation type="submission" date="2019-08" db="EMBL/GenBank/DDBJ databases">
        <authorList>
            <person name="Kucharzyk K."/>
            <person name="Murdoch R.W."/>
            <person name="Higgins S."/>
            <person name="Loffler F."/>
        </authorList>
    </citation>
    <scope>NUCLEOTIDE SEQUENCE</scope>
</reference>
<dbReference type="EMBL" id="VSSQ01065996">
    <property type="protein sequence ID" value="MPN18626.1"/>
    <property type="molecule type" value="Genomic_DNA"/>
</dbReference>
<accession>A0A645FXM1</accession>
<organism evidence="1">
    <name type="scientific">bioreactor metagenome</name>
    <dbReference type="NCBI Taxonomy" id="1076179"/>
    <lineage>
        <taxon>unclassified sequences</taxon>
        <taxon>metagenomes</taxon>
        <taxon>ecological metagenomes</taxon>
    </lineage>
</organism>
<dbReference type="AlphaFoldDB" id="A0A645FXM1"/>
<protein>
    <submittedName>
        <fullName evidence="1">Uncharacterized protein</fullName>
    </submittedName>
</protein>
<gene>
    <name evidence="1" type="ORF">SDC9_165987</name>
</gene>
<evidence type="ECO:0000313" key="1">
    <source>
        <dbReference type="EMBL" id="MPN18626.1"/>
    </source>
</evidence>
<name>A0A645FXM1_9ZZZZ</name>
<comment type="caution">
    <text evidence="1">The sequence shown here is derived from an EMBL/GenBank/DDBJ whole genome shotgun (WGS) entry which is preliminary data.</text>
</comment>
<proteinExistence type="predicted"/>
<sequence length="81" mass="9624">MCCFMQSNVTVVVFNFYSDGSCLFVSKKEGNKNSERNIRFKVVVFYNAGMSDNVCNLCRIRFIKNDNRRTHKEYPDVIYRY</sequence>